<evidence type="ECO:0008006" key="3">
    <source>
        <dbReference type="Google" id="ProtNLM"/>
    </source>
</evidence>
<gene>
    <name evidence="1" type="ORF">MPLG2_1067</name>
</gene>
<evidence type="ECO:0000313" key="1">
    <source>
        <dbReference type="EMBL" id="SPD86103.1"/>
    </source>
</evidence>
<dbReference type="AlphaFoldDB" id="A0A2N9JEC0"/>
<sequence>MTVETSSGVLPERAWRPLAEAHGARVSAWTQPYLDRRSRGVAHPVDDFLWTYYSYRPKALLTWHPGWGIALADDVDEVAAVRGYVVAGDRAFIDPDLPLRRADQVHQIRDLLVATDGRPPALACFGLHEWAMVYRQRPDQVRHNRVPLRLGNAGSDEVVESHRIMCSHYDAYRFFTPEAVDLNTKRPTFDTRARNEQPGCLHAGMDVYKWAYKLAPFTSAELIADCFALAREIRELDMRASPYDLREWGYSPVAIETAAGKAEYVAAQRVFATRAGELRRRLIDVADAVLAG</sequence>
<name>A0A2N9JEC0_9ACTN</name>
<accession>A0A2N9JEC0</accession>
<keyword evidence="2" id="KW-1185">Reference proteome</keyword>
<dbReference type="Proteomes" id="UP000238164">
    <property type="component" value="Chromosome 1"/>
</dbReference>
<dbReference type="OrthoDB" id="9790578at2"/>
<reference evidence="1 2" key="1">
    <citation type="submission" date="2018-02" db="EMBL/GenBank/DDBJ databases">
        <authorList>
            <person name="Cohen D.B."/>
            <person name="Kent A.D."/>
        </authorList>
    </citation>
    <scope>NUCLEOTIDE SEQUENCE [LARGE SCALE GENOMIC DNA]</scope>
    <source>
        <strain evidence="1">1</strain>
    </source>
</reference>
<proteinExistence type="predicted"/>
<organism evidence="1 2">
    <name type="scientific">Micropruina glycogenica</name>
    <dbReference type="NCBI Taxonomy" id="75385"/>
    <lineage>
        <taxon>Bacteria</taxon>
        <taxon>Bacillati</taxon>
        <taxon>Actinomycetota</taxon>
        <taxon>Actinomycetes</taxon>
        <taxon>Propionibacteriales</taxon>
        <taxon>Nocardioidaceae</taxon>
        <taxon>Micropruina</taxon>
    </lineage>
</organism>
<dbReference type="EMBL" id="LT985188">
    <property type="protein sequence ID" value="SPD86103.1"/>
    <property type="molecule type" value="Genomic_DNA"/>
</dbReference>
<dbReference type="KEGG" id="mgg:MPLG2_1067"/>
<evidence type="ECO:0000313" key="2">
    <source>
        <dbReference type="Proteomes" id="UP000238164"/>
    </source>
</evidence>
<protein>
    <recommendedName>
        <fullName evidence="3">3-methyladenine DNA glycosylase</fullName>
    </recommendedName>
</protein>
<dbReference type="RefSeq" id="WP_105185176.1">
    <property type="nucleotide sequence ID" value="NZ_BAAAGO010000015.1"/>
</dbReference>